<evidence type="ECO:0000256" key="2">
    <source>
        <dbReference type="ARBA" id="ARBA00002923"/>
    </source>
</evidence>
<comment type="cofactor">
    <cofactor evidence="1 12">
        <name>Zn(2+)</name>
        <dbReference type="ChEBI" id="CHEBI:29105"/>
    </cofactor>
</comment>
<keyword evidence="7 12" id="KW-0479">Metal-binding</keyword>
<comment type="catalytic activity">
    <reaction evidence="11 12">
        <text>a UDP-3-O-[(3R)-3-hydroxyacyl]-N-acetyl-alpha-D-glucosamine + H2O = a UDP-3-O-[(3R)-3-hydroxyacyl]-alpha-D-glucosamine + acetate</text>
        <dbReference type="Rhea" id="RHEA:67816"/>
        <dbReference type="ChEBI" id="CHEBI:15377"/>
        <dbReference type="ChEBI" id="CHEBI:30089"/>
        <dbReference type="ChEBI" id="CHEBI:137740"/>
        <dbReference type="ChEBI" id="CHEBI:173225"/>
        <dbReference type="EC" id="3.5.1.108"/>
    </reaction>
</comment>
<dbReference type="GO" id="GO:0046872">
    <property type="term" value="F:metal ion binding"/>
    <property type="evidence" value="ECO:0007669"/>
    <property type="project" value="UniProtKB-KW"/>
</dbReference>
<accession>A0A238JC86</accession>
<keyword evidence="8 12" id="KW-0378">Hydrolase</keyword>
<feature type="binding site" evidence="12">
    <location>
        <position position="257"/>
    </location>
    <ligand>
        <name>Zn(2+)</name>
        <dbReference type="ChEBI" id="CHEBI:29105"/>
    </ligand>
</feature>
<feature type="active site" description="Proton donor" evidence="12">
    <location>
        <position position="280"/>
    </location>
</feature>
<reference evidence="14" key="1">
    <citation type="submission" date="2017-05" db="EMBL/GenBank/DDBJ databases">
        <authorList>
            <person name="Rodrigo-Torres L."/>
            <person name="Arahal R. D."/>
            <person name="Lucena T."/>
        </authorList>
    </citation>
    <scope>NUCLEOTIDE SEQUENCE [LARGE SCALE GENOMIC DNA]</scope>
    <source>
        <strain evidence="14">CECT 8649</strain>
    </source>
</reference>
<name>A0A238JC86_9RHOB</name>
<protein>
    <recommendedName>
        <fullName evidence="4 12">UDP-3-O-acyl-N-acetylglucosamine deacetylase</fullName>
        <shortName evidence="12">UDP-3-O-acyl-GlcNAc deacetylase</shortName>
        <ecNumber evidence="4 12">3.5.1.108</ecNumber>
    </recommendedName>
    <alternativeName>
        <fullName evidence="12">UDP-3-O-[R-3-hydroxymyristoyl]-N-acetylglucosamine deacetylase</fullName>
    </alternativeName>
</protein>
<evidence type="ECO:0000256" key="1">
    <source>
        <dbReference type="ARBA" id="ARBA00001947"/>
    </source>
</evidence>
<dbReference type="Pfam" id="PF03331">
    <property type="entry name" value="LpxC"/>
    <property type="match status" value="1"/>
</dbReference>
<dbReference type="Gene3D" id="3.30.1700.10">
    <property type="entry name" value="lpxc deacetylase, domain 2"/>
    <property type="match status" value="1"/>
</dbReference>
<comment type="pathway">
    <text evidence="3 12">Glycolipid biosynthesis; lipid IV(A) biosynthesis; lipid IV(A) from (3R)-3-hydroxytetradecanoyl-[acyl-carrier-protein] and UDP-N-acetyl-alpha-D-glucosamine: step 2/6.</text>
</comment>
<feature type="binding site" evidence="12">
    <location>
        <position position="253"/>
    </location>
    <ligand>
        <name>Zn(2+)</name>
        <dbReference type="ChEBI" id="CHEBI:29105"/>
    </ligand>
</feature>
<feature type="binding site" evidence="12">
    <location>
        <position position="93"/>
    </location>
    <ligand>
        <name>Zn(2+)</name>
        <dbReference type="ChEBI" id="CHEBI:29105"/>
    </ligand>
</feature>
<dbReference type="PANTHER" id="PTHR33694:SF1">
    <property type="entry name" value="UDP-3-O-ACYL-N-ACETYLGLUCOSAMINE DEACETYLASE 1, MITOCHONDRIAL-RELATED"/>
    <property type="match status" value="1"/>
</dbReference>
<gene>
    <name evidence="12 13" type="primary">lpxC</name>
    <name evidence="13" type="ORF">TRP8649_01934</name>
</gene>
<evidence type="ECO:0000256" key="12">
    <source>
        <dbReference type="HAMAP-Rule" id="MF_00388"/>
    </source>
</evidence>
<dbReference type="GO" id="GO:0009245">
    <property type="term" value="P:lipid A biosynthetic process"/>
    <property type="evidence" value="ECO:0007669"/>
    <property type="project" value="UniProtKB-UniRule"/>
</dbReference>
<dbReference type="HAMAP" id="MF_00388">
    <property type="entry name" value="LpxC"/>
    <property type="match status" value="1"/>
</dbReference>
<dbReference type="InterPro" id="IPR020568">
    <property type="entry name" value="Ribosomal_Su5_D2-typ_SF"/>
</dbReference>
<dbReference type="PANTHER" id="PTHR33694">
    <property type="entry name" value="UDP-3-O-ACYL-N-ACETYLGLUCOSAMINE DEACETYLASE 1, MITOCHONDRIAL-RELATED"/>
    <property type="match status" value="1"/>
</dbReference>
<evidence type="ECO:0000313" key="14">
    <source>
        <dbReference type="Proteomes" id="UP000225972"/>
    </source>
</evidence>
<keyword evidence="5 12" id="KW-0444">Lipid biosynthesis</keyword>
<evidence type="ECO:0000256" key="10">
    <source>
        <dbReference type="ARBA" id="ARBA00023098"/>
    </source>
</evidence>
<keyword evidence="6 12" id="KW-0441">Lipid A biosynthesis</keyword>
<dbReference type="EMBL" id="FXXP01000001">
    <property type="protein sequence ID" value="SMX27824.1"/>
    <property type="molecule type" value="Genomic_DNA"/>
</dbReference>
<evidence type="ECO:0000256" key="5">
    <source>
        <dbReference type="ARBA" id="ARBA00022516"/>
    </source>
</evidence>
<evidence type="ECO:0000313" key="13">
    <source>
        <dbReference type="EMBL" id="SMX27824.1"/>
    </source>
</evidence>
<dbReference type="SUPFAM" id="SSF54211">
    <property type="entry name" value="Ribosomal protein S5 domain 2-like"/>
    <property type="match status" value="2"/>
</dbReference>
<dbReference type="InterPro" id="IPR011334">
    <property type="entry name" value="UDP-acyl_GlcNac_deAcase_C"/>
</dbReference>
<keyword evidence="9 12" id="KW-0862">Zinc</keyword>
<organism evidence="13 14">
    <name type="scientific">Pelagimonas phthalicica</name>
    <dbReference type="NCBI Taxonomy" id="1037362"/>
    <lineage>
        <taxon>Bacteria</taxon>
        <taxon>Pseudomonadati</taxon>
        <taxon>Pseudomonadota</taxon>
        <taxon>Alphaproteobacteria</taxon>
        <taxon>Rhodobacterales</taxon>
        <taxon>Roseobacteraceae</taxon>
        <taxon>Pelagimonas</taxon>
    </lineage>
</organism>
<dbReference type="GO" id="GO:0016020">
    <property type="term" value="C:membrane"/>
    <property type="evidence" value="ECO:0007669"/>
    <property type="project" value="GOC"/>
</dbReference>
<dbReference type="NCBIfam" id="TIGR00325">
    <property type="entry name" value="lpxC"/>
    <property type="match status" value="1"/>
</dbReference>
<dbReference type="EC" id="3.5.1.108" evidence="4 12"/>
<dbReference type="AlphaFoldDB" id="A0A238JC86"/>
<evidence type="ECO:0000256" key="7">
    <source>
        <dbReference type="ARBA" id="ARBA00022723"/>
    </source>
</evidence>
<evidence type="ECO:0000256" key="9">
    <source>
        <dbReference type="ARBA" id="ARBA00022833"/>
    </source>
</evidence>
<dbReference type="GO" id="GO:0103117">
    <property type="term" value="F:UDP-3-O-acyl-N-acetylglucosamine deacetylase activity"/>
    <property type="evidence" value="ECO:0007669"/>
    <property type="project" value="UniProtKB-UniRule"/>
</dbReference>
<evidence type="ECO:0000256" key="3">
    <source>
        <dbReference type="ARBA" id="ARBA00005002"/>
    </source>
</evidence>
<comment type="similarity">
    <text evidence="12">Belongs to the LpxC family.</text>
</comment>
<keyword evidence="10 12" id="KW-0443">Lipid metabolism</keyword>
<proteinExistence type="inferred from homology"/>
<dbReference type="Proteomes" id="UP000225972">
    <property type="component" value="Unassembled WGS sequence"/>
</dbReference>
<dbReference type="InterPro" id="IPR015870">
    <property type="entry name" value="UDP-acyl_N-AcGlcN_deAcase_N"/>
</dbReference>
<dbReference type="Gene3D" id="3.30.230.20">
    <property type="entry name" value="lpxc deacetylase, domain 1"/>
    <property type="match status" value="1"/>
</dbReference>
<dbReference type="UniPathway" id="UPA00359">
    <property type="reaction ID" value="UER00478"/>
</dbReference>
<keyword evidence="14" id="KW-1185">Reference proteome</keyword>
<dbReference type="InterPro" id="IPR004463">
    <property type="entry name" value="UDP-acyl_GlcNac_deAcase"/>
</dbReference>
<comment type="function">
    <text evidence="2 12">Catalyzes the hydrolysis of UDP-3-O-myristoyl-N-acetylglucosamine to form UDP-3-O-myristoylglucosamine and acetate, the committed step in lipid A biosynthesis.</text>
</comment>
<evidence type="ECO:0000256" key="11">
    <source>
        <dbReference type="ARBA" id="ARBA00024535"/>
    </source>
</evidence>
<sequence>MGRVAVTKGYPVQTTLKSAITFQGFGLHSGKPACLTIRPAAADFGIWFQRTDLDTTPSKADTLIPARWDVVETSPLCTLLRNETGASVSTVEHVMAALSGCGVHNALIEIDGPEVPILDGSSIPFVRDILACGLQELDSPLKVIEVLAPVSVKTDQGWAQISPAQPGQGLQMDFHIDFVDRAIGQQDKTLNLANGTFVRELCDSRTFCRAADVEAMHAAGKALGGTYENAVVVDDDKVLSPGGLRHRDEAVRHKMLDALGDLALAGLPIVGHYEGHKAGHAMTNALLHELFATPSAFRIVTCDPFMAQNLPGAGVELDEIPVLN</sequence>
<evidence type="ECO:0000256" key="4">
    <source>
        <dbReference type="ARBA" id="ARBA00012745"/>
    </source>
</evidence>
<evidence type="ECO:0000256" key="6">
    <source>
        <dbReference type="ARBA" id="ARBA00022556"/>
    </source>
</evidence>
<evidence type="ECO:0000256" key="8">
    <source>
        <dbReference type="ARBA" id="ARBA00022801"/>
    </source>
</evidence>